<proteinExistence type="inferred from homology"/>
<dbReference type="InterPro" id="IPR042211">
    <property type="entry name" value="CRISPR-assoc_Cas1_N"/>
</dbReference>
<evidence type="ECO:0000256" key="4">
    <source>
        <dbReference type="ARBA" id="ARBA00022801"/>
    </source>
</evidence>
<dbReference type="EC" id="3.1.-.-" evidence="8"/>
<dbReference type="InterPro" id="IPR002729">
    <property type="entry name" value="CRISPR-assoc_Cas1"/>
</dbReference>
<dbReference type="Gene3D" id="1.20.120.920">
    <property type="entry name" value="CRISPR-associated endonuclease Cas1, C-terminal domain"/>
    <property type="match status" value="1"/>
</dbReference>
<dbReference type="Pfam" id="PF01867">
    <property type="entry name" value="Cas_Cas1"/>
    <property type="match status" value="2"/>
</dbReference>
<organism evidence="9 10">
    <name type="scientific">Tepidimonas fonticaldi</name>
    <dbReference type="NCBI Taxonomy" id="1101373"/>
    <lineage>
        <taxon>Bacteria</taxon>
        <taxon>Pseudomonadati</taxon>
        <taxon>Pseudomonadota</taxon>
        <taxon>Betaproteobacteria</taxon>
        <taxon>Burkholderiales</taxon>
        <taxon>Tepidimonas</taxon>
    </lineage>
</organism>
<dbReference type="GO" id="GO:0051607">
    <property type="term" value="P:defense response to virus"/>
    <property type="evidence" value="ECO:0007669"/>
    <property type="project" value="UniProtKB-UniRule"/>
</dbReference>
<keyword evidence="2 8" id="KW-0479">Metal-binding</keyword>
<evidence type="ECO:0000256" key="6">
    <source>
        <dbReference type="ARBA" id="ARBA00023118"/>
    </source>
</evidence>
<dbReference type="PANTHER" id="PTHR34353:SF3">
    <property type="entry name" value="CRISPR-ASSOCIATED ENDONUCLEASE CAS1"/>
    <property type="match status" value="1"/>
</dbReference>
<evidence type="ECO:0000256" key="7">
    <source>
        <dbReference type="ARBA" id="ARBA00023125"/>
    </source>
</evidence>
<name>A0A554XMQ6_9BURK</name>
<dbReference type="EMBL" id="VJOO01000010">
    <property type="protein sequence ID" value="TSE37077.1"/>
    <property type="molecule type" value="Genomic_DNA"/>
</dbReference>
<dbReference type="AlphaFoldDB" id="A0A554XMQ6"/>
<keyword evidence="3 8" id="KW-0255">Endonuclease</keyword>
<gene>
    <name evidence="9" type="primary">ygbT</name>
    <name evidence="8" type="synonym">cas1</name>
    <name evidence="9" type="ORF">Tfont_01317</name>
</gene>
<comment type="caution">
    <text evidence="9">The sequence shown here is derived from an EMBL/GenBank/DDBJ whole genome shotgun (WGS) entry which is preliminary data.</text>
</comment>
<evidence type="ECO:0000256" key="2">
    <source>
        <dbReference type="ARBA" id="ARBA00022723"/>
    </source>
</evidence>
<dbReference type="RefSeq" id="WP_143968861.1">
    <property type="nucleotide sequence ID" value="NZ_VJOO01000010.1"/>
</dbReference>
<dbReference type="PANTHER" id="PTHR34353">
    <property type="entry name" value="CRISPR-ASSOCIATED ENDONUCLEASE CAS1 1"/>
    <property type="match status" value="1"/>
</dbReference>
<protein>
    <recommendedName>
        <fullName evidence="8">CRISPR-associated endonuclease Cas1</fullName>
        <ecNumber evidence="8">3.1.-.-</ecNumber>
    </recommendedName>
</protein>
<dbReference type="GO" id="GO:0043571">
    <property type="term" value="P:maintenance of CRISPR repeat elements"/>
    <property type="evidence" value="ECO:0007669"/>
    <property type="project" value="UniProtKB-UniRule"/>
</dbReference>
<evidence type="ECO:0000256" key="8">
    <source>
        <dbReference type="HAMAP-Rule" id="MF_01470"/>
    </source>
</evidence>
<dbReference type="GO" id="GO:0003677">
    <property type="term" value="F:DNA binding"/>
    <property type="evidence" value="ECO:0007669"/>
    <property type="project" value="UniProtKB-KW"/>
</dbReference>
<dbReference type="Gene3D" id="3.100.10.20">
    <property type="entry name" value="CRISPR-associated endonuclease Cas1, N-terminal domain"/>
    <property type="match status" value="1"/>
</dbReference>
<dbReference type="GO" id="GO:0004520">
    <property type="term" value="F:DNA endonuclease activity"/>
    <property type="evidence" value="ECO:0007669"/>
    <property type="project" value="InterPro"/>
</dbReference>
<dbReference type="InterPro" id="IPR050646">
    <property type="entry name" value="Cas1"/>
</dbReference>
<feature type="binding site" evidence="8">
    <location>
        <position position="222"/>
    </location>
    <ligand>
        <name>Mn(2+)</name>
        <dbReference type="ChEBI" id="CHEBI:29035"/>
    </ligand>
</feature>
<dbReference type="HAMAP" id="MF_01470">
    <property type="entry name" value="Cas1"/>
    <property type="match status" value="1"/>
</dbReference>
<comment type="subunit">
    <text evidence="8">Homodimer, forms a heterotetramer with a Cas2 homodimer.</text>
</comment>
<comment type="function">
    <text evidence="8">CRISPR (clustered regularly interspaced short palindromic repeat), is an adaptive immune system that provides protection against mobile genetic elements (viruses, transposable elements and conjugative plasmids). CRISPR clusters contain spacers, sequences complementary to antecedent mobile elements, and target invading nucleic acids. CRISPR clusters are transcribed and processed into CRISPR RNA (crRNA). Acts as a dsDNA endonuclease. Involved in the integration of spacer DNA into the CRISPR cassette.</text>
</comment>
<keyword evidence="5 8" id="KW-0460">Magnesium</keyword>
<dbReference type="Proteomes" id="UP000316388">
    <property type="component" value="Unassembled WGS sequence"/>
</dbReference>
<feature type="binding site" evidence="8">
    <location>
        <position position="155"/>
    </location>
    <ligand>
        <name>Mn(2+)</name>
        <dbReference type="ChEBI" id="CHEBI:29035"/>
    </ligand>
</feature>
<evidence type="ECO:0000313" key="9">
    <source>
        <dbReference type="EMBL" id="TSE37077.1"/>
    </source>
</evidence>
<evidence type="ECO:0000313" key="10">
    <source>
        <dbReference type="Proteomes" id="UP000316388"/>
    </source>
</evidence>
<dbReference type="GO" id="GO:0016787">
    <property type="term" value="F:hydrolase activity"/>
    <property type="evidence" value="ECO:0007669"/>
    <property type="project" value="UniProtKB-KW"/>
</dbReference>
<keyword evidence="4 8" id="KW-0378">Hydrolase</keyword>
<dbReference type="InterPro" id="IPR019851">
    <property type="entry name" value="CRISPR-assoc_Cas1_ECOLI"/>
</dbReference>
<evidence type="ECO:0000256" key="1">
    <source>
        <dbReference type="ARBA" id="ARBA00022722"/>
    </source>
</evidence>
<comment type="cofactor">
    <cofactor evidence="8">
        <name>Mg(2+)</name>
        <dbReference type="ChEBI" id="CHEBI:18420"/>
    </cofactor>
    <cofactor evidence="8">
        <name>Mn(2+)</name>
        <dbReference type="ChEBI" id="CHEBI:29035"/>
    </cofactor>
</comment>
<dbReference type="GO" id="GO:0046872">
    <property type="term" value="F:metal ion binding"/>
    <property type="evidence" value="ECO:0007669"/>
    <property type="project" value="UniProtKB-UniRule"/>
</dbReference>
<keyword evidence="1 8" id="KW-0540">Nuclease</keyword>
<dbReference type="InterPro" id="IPR042206">
    <property type="entry name" value="CRISPR-assoc_Cas1_C"/>
</dbReference>
<reference evidence="9 10" key="1">
    <citation type="submission" date="2019-07" db="EMBL/GenBank/DDBJ databases">
        <title>Tepidimonas fonticaldi AT-A2 draft genome.</title>
        <authorList>
            <person name="Da Costa M.S."/>
            <person name="Froufe H.J.C."/>
            <person name="Egas C."/>
            <person name="Albuquerque L."/>
        </authorList>
    </citation>
    <scope>NUCLEOTIDE SEQUENCE [LARGE SCALE GENOMIC DNA]</scope>
    <source>
        <strain evidence="9 10">AT-A2</strain>
    </source>
</reference>
<comment type="similarity">
    <text evidence="8">Belongs to the CRISPR-associated endonuclease Cas1 family.</text>
</comment>
<keyword evidence="6 8" id="KW-0051">Antiviral defense</keyword>
<accession>A0A554XMQ6</accession>
<feature type="binding site" evidence="8">
    <location>
        <position position="235"/>
    </location>
    <ligand>
        <name>Mn(2+)</name>
        <dbReference type="ChEBI" id="CHEBI:29035"/>
    </ligand>
</feature>
<sequence length="299" mass="33054">MSNGPGLLHGRLGLAASRIPHADRHGLLWLEYGKLSVEDGTLRFVAARSETLDAGDYAIPYQAVSMILLGPGTSITQDVLRLCARHGVLIAAVGEGGVKSYTAPPLGQGRSDVARAHAERWADPKRRLDTARRLYAWRFGRVLPHRDIETLRGIEGARIKESYKLVAQRFGIEWHGRRYDRQNPNAADLPNQALNHAATFVEAAADLAVAAVGALPPLGFIHEDSSNAFTLDIADLYRVDLTLPLAFGAVRAYRDGDADHLEREVRRRAAKLFRQEKLIPRMIDRIKELFDVDDRGGDA</sequence>
<evidence type="ECO:0000256" key="5">
    <source>
        <dbReference type="ARBA" id="ARBA00022842"/>
    </source>
</evidence>
<keyword evidence="7 8" id="KW-0238">DNA-binding</keyword>
<dbReference type="NCBIfam" id="TIGR03638">
    <property type="entry name" value="cas1_ECOLI"/>
    <property type="match status" value="1"/>
</dbReference>
<keyword evidence="8" id="KW-0464">Manganese</keyword>
<evidence type="ECO:0000256" key="3">
    <source>
        <dbReference type="ARBA" id="ARBA00022759"/>
    </source>
</evidence>